<evidence type="ECO:0000313" key="2">
    <source>
        <dbReference type="EMBL" id="GIJ25065.1"/>
    </source>
</evidence>
<dbReference type="EMBL" id="BOPC01000003">
    <property type="protein sequence ID" value="GIJ25065.1"/>
    <property type="molecule type" value="Genomic_DNA"/>
</dbReference>
<dbReference type="RefSeq" id="WP_204032091.1">
    <property type="nucleotide sequence ID" value="NZ_BOPC01000003.1"/>
</dbReference>
<organism evidence="2 3">
    <name type="scientific">Micromonospora qiuiae</name>
    <dbReference type="NCBI Taxonomy" id="502268"/>
    <lineage>
        <taxon>Bacteria</taxon>
        <taxon>Bacillati</taxon>
        <taxon>Actinomycetota</taxon>
        <taxon>Actinomycetes</taxon>
        <taxon>Micromonosporales</taxon>
        <taxon>Micromonosporaceae</taxon>
        <taxon>Micromonospora</taxon>
    </lineage>
</organism>
<dbReference type="Gene3D" id="3.30.565.10">
    <property type="entry name" value="Histidine kinase-like ATPase, C-terminal domain"/>
    <property type="match status" value="1"/>
</dbReference>
<evidence type="ECO:0000256" key="1">
    <source>
        <dbReference type="SAM" id="MobiDB-lite"/>
    </source>
</evidence>
<protein>
    <submittedName>
        <fullName evidence="2">Uncharacterized protein</fullName>
    </submittedName>
</protein>
<comment type="caution">
    <text evidence="2">The sequence shown here is derived from an EMBL/GenBank/DDBJ whole genome shotgun (WGS) entry which is preliminary data.</text>
</comment>
<feature type="region of interest" description="Disordered" evidence="1">
    <location>
        <begin position="59"/>
        <end position="79"/>
    </location>
</feature>
<name>A0ABQ4J4H5_9ACTN</name>
<dbReference type="InterPro" id="IPR036890">
    <property type="entry name" value="HATPase_C_sf"/>
</dbReference>
<accession>A0ABQ4J4H5</accession>
<proteinExistence type="predicted"/>
<evidence type="ECO:0000313" key="3">
    <source>
        <dbReference type="Proteomes" id="UP000653076"/>
    </source>
</evidence>
<reference evidence="2 3" key="1">
    <citation type="submission" date="2021-01" db="EMBL/GenBank/DDBJ databases">
        <title>Whole genome shotgun sequence of Verrucosispora qiuiae NBRC 106684.</title>
        <authorList>
            <person name="Komaki H."/>
            <person name="Tamura T."/>
        </authorList>
    </citation>
    <scope>NUCLEOTIDE SEQUENCE [LARGE SCALE GENOMIC DNA]</scope>
    <source>
        <strain evidence="2 3">NBRC 106684</strain>
    </source>
</reference>
<dbReference type="Proteomes" id="UP000653076">
    <property type="component" value="Unassembled WGS sequence"/>
</dbReference>
<gene>
    <name evidence="2" type="ORF">Vqi01_02270</name>
</gene>
<keyword evidence="3" id="KW-1185">Reference proteome</keyword>
<sequence>MRQHPRQRVAAGALGLAAFSMVLAVALTTAVSAGPAERLRRRLRFGYAAVARMTVTNDGVTAPAEPDRHSHGLRGLADRSASAGGRLRTHCADGVFTVEVTVPTAA</sequence>